<evidence type="ECO:0000256" key="6">
    <source>
        <dbReference type="ARBA" id="ARBA00022475"/>
    </source>
</evidence>
<evidence type="ECO:0000256" key="4">
    <source>
        <dbReference type="ARBA" id="ARBA00014213"/>
    </source>
</evidence>
<proteinExistence type="inferred from homology"/>
<evidence type="ECO:0000256" key="9">
    <source>
        <dbReference type="ARBA" id="ARBA00022989"/>
    </source>
</evidence>
<feature type="transmembrane region" description="Helical" evidence="12">
    <location>
        <begin position="326"/>
        <end position="343"/>
    </location>
</feature>
<dbReference type="AlphaFoldDB" id="A0A918NBJ4"/>
<evidence type="ECO:0000256" key="2">
    <source>
        <dbReference type="ARBA" id="ARBA00004429"/>
    </source>
</evidence>
<comment type="subcellular location">
    <subcellularLocation>
        <location evidence="2">Cell inner membrane</location>
        <topology evidence="2">Multi-pass membrane protein</topology>
    </subcellularLocation>
</comment>
<comment type="caution">
    <text evidence="13">The sequence shown here is derived from an EMBL/GenBank/DDBJ whole genome shotgun (WGS) entry which is preliminary data.</text>
</comment>
<comment type="subunit">
    <text evidence="11">Component of the lipopolysaccharide transport and assembly complex. The LptBFG transporter is composed of two ATP-binding proteins (LptB) and two transmembrane proteins (LptF and LptG).</text>
</comment>
<sequence length="348" mass="39311">MITRYLCRETLKPFALITLILTVLFIAEELSNVLAKAISGQYSDWAIAVILGYQLPIMLPELLPAAYFLALLIAMNRMSQESERTVLMAIGINDASLFRRLFVFTAVPVTLLLLGFSHLGAPMAEKGLAQFILQQQNRPLTELVQAGEFFTLSERQATLYARSADTGRESLLTVFMARTEDDRITINTADRARIQVENDRQYLSLQDGQQQVFSLAPSNTTRIDYERYNLYIPQSEEEFSTDRLETRSTAELWQGEVKSKSEVVYRTLQGLMIPVLCIWAVALTRVKPRKARVGALAFGIVLYILFNFGYRTAQAAVAKGQIPLEASPWWLHLGLFLVGVYLLRKSAR</sequence>
<evidence type="ECO:0000256" key="1">
    <source>
        <dbReference type="ARBA" id="ARBA00002265"/>
    </source>
</evidence>
<dbReference type="PANTHER" id="PTHR33529:SF7">
    <property type="entry name" value="LIPOPOLYSACCHARIDE EXPORT SYSTEM PERMEASE PROTEIN LPTF"/>
    <property type="match status" value="1"/>
</dbReference>
<keyword evidence="8 12" id="KW-0812">Transmembrane</keyword>
<dbReference type="Pfam" id="PF03739">
    <property type="entry name" value="LptF_LptG"/>
    <property type="match status" value="1"/>
</dbReference>
<evidence type="ECO:0000313" key="13">
    <source>
        <dbReference type="EMBL" id="GGX60475.1"/>
    </source>
</evidence>
<keyword evidence="14" id="KW-1185">Reference proteome</keyword>
<evidence type="ECO:0000256" key="8">
    <source>
        <dbReference type="ARBA" id="ARBA00022692"/>
    </source>
</evidence>
<reference evidence="13" key="2">
    <citation type="submission" date="2020-09" db="EMBL/GenBank/DDBJ databases">
        <authorList>
            <person name="Sun Q."/>
            <person name="Kim S."/>
        </authorList>
    </citation>
    <scope>NUCLEOTIDE SEQUENCE</scope>
    <source>
        <strain evidence="13">KCTC 22169</strain>
    </source>
</reference>
<evidence type="ECO:0000256" key="10">
    <source>
        <dbReference type="ARBA" id="ARBA00023136"/>
    </source>
</evidence>
<evidence type="ECO:0000256" key="7">
    <source>
        <dbReference type="ARBA" id="ARBA00022519"/>
    </source>
</evidence>
<evidence type="ECO:0000256" key="3">
    <source>
        <dbReference type="ARBA" id="ARBA00007725"/>
    </source>
</evidence>
<keyword evidence="5" id="KW-0813">Transport</keyword>
<dbReference type="GO" id="GO:0043190">
    <property type="term" value="C:ATP-binding cassette (ABC) transporter complex"/>
    <property type="evidence" value="ECO:0007669"/>
    <property type="project" value="InterPro"/>
</dbReference>
<dbReference type="PANTHER" id="PTHR33529">
    <property type="entry name" value="SLR0882 PROTEIN-RELATED"/>
    <property type="match status" value="1"/>
</dbReference>
<keyword evidence="6" id="KW-1003">Cell membrane</keyword>
<feature type="transmembrane region" description="Helical" evidence="12">
    <location>
        <begin position="101"/>
        <end position="121"/>
    </location>
</feature>
<keyword evidence="10 12" id="KW-0472">Membrane</keyword>
<dbReference type="InterPro" id="IPR005495">
    <property type="entry name" value="LptG/LptF_permease"/>
</dbReference>
<feature type="transmembrane region" description="Helical" evidence="12">
    <location>
        <begin position="263"/>
        <end position="281"/>
    </location>
</feature>
<dbReference type="EMBL" id="BMXR01000007">
    <property type="protein sequence ID" value="GGX60475.1"/>
    <property type="molecule type" value="Genomic_DNA"/>
</dbReference>
<comment type="similarity">
    <text evidence="3">Belongs to the LptF/LptG family.</text>
</comment>
<evidence type="ECO:0000256" key="12">
    <source>
        <dbReference type="SAM" id="Phobius"/>
    </source>
</evidence>
<reference evidence="13" key="1">
    <citation type="journal article" date="2014" name="Int. J. Syst. Evol. Microbiol.">
        <title>Complete genome sequence of Corynebacterium casei LMG S-19264T (=DSM 44701T), isolated from a smear-ripened cheese.</title>
        <authorList>
            <consortium name="US DOE Joint Genome Institute (JGI-PGF)"/>
            <person name="Walter F."/>
            <person name="Albersmeier A."/>
            <person name="Kalinowski J."/>
            <person name="Ruckert C."/>
        </authorList>
    </citation>
    <scope>NUCLEOTIDE SEQUENCE</scope>
    <source>
        <strain evidence="13">KCTC 22169</strain>
    </source>
</reference>
<feature type="transmembrane region" description="Helical" evidence="12">
    <location>
        <begin position="293"/>
        <end position="310"/>
    </location>
</feature>
<evidence type="ECO:0000313" key="14">
    <source>
        <dbReference type="Proteomes" id="UP000626148"/>
    </source>
</evidence>
<evidence type="ECO:0000256" key="11">
    <source>
        <dbReference type="ARBA" id="ARBA00026081"/>
    </source>
</evidence>
<keyword evidence="7" id="KW-0997">Cell inner membrane</keyword>
<name>A0A918NBJ4_9GAMM</name>
<evidence type="ECO:0000256" key="5">
    <source>
        <dbReference type="ARBA" id="ARBA00022448"/>
    </source>
</evidence>
<protein>
    <recommendedName>
        <fullName evidence="4">Lipopolysaccharide export system permease protein LptF</fullName>
    </recommendedName>
</protein>
<dbReference type="GO" id="GO:0015920">
    <property type="term" value="P:lipopolysaccharide transport"/>
    <property type="evidence" value="ECO:0007669"/>
    <property type="project" value="TreeGrafter"/>
</dbReference>
<dbReference type="GO" id="GO:0055085">
    <property type="term" value="P:transmembrane transport"/>
    <property type="evidence" value="ECO:0007669"/>
    <property type="project" value="InterPro"/>
</dbReference>
<organism evidence="13 14">
    <name type="scientific">Saccharospirillum salsuginis</name>
    <dbReference type="NCBI Taxonomy" id="418750"/>
    <lineage>
        <taxon>Bacteria</taxon>
        <taxon>Pseudomonadati</taxon>
        <taxon>Pseudomonadota</taxon>
        <taxon>Gammaproteobacteria</taxon>
        <taxon>Oceanospirillales</taxon>
        <taxon>Saccharospirillaceae</taxon>
        <taxon>Saccharospirillum</taxon>
    </lineage>
</organism>
<accession>A0A918NBJ4</accession>
<dbReference type="RefSeq" id="WP_189610213.1">
    <property type="nucleotide sequence ID" value="NZ_BMXR01000007.1"/>
</dbReference>
<dbReference type="NCBIfam" id="TIGR04407">
    <property type="entry name" value="LptF_YjgP"/>
    <property type="match status" value="1"/>
</dbReference>
<gene>
    <name evidence="13" type="primary">lptF</name>
    <name evidence="13" type="ORF">GCM10007392_30620</name>
</gene>
<dbReference type="Proteomes" id="UP000626148">
    <property type="component" value="Unassembled WGS sequence"/>
</dbReference>
<keyword evidence="9 12" id="KW-1133">Transmembrane helix</keyword>
<dbReference type="InterPro" id="IPR030922">
    <property type="entry name" value="LptF"/>
</dbReference>
<feature type="transmembrane region" description="Helical" evidence="12">
    <location>
        <begin position="45"/>
        <end position="74"/>
    </location>
</feature>
<comment type="function">
    <text evidence="1">Part of the ABC transporter complex LptBFG involved in the translocation of lipopolysaccharide (LPS) from the inner membrane to the outer membrane.</text>
</comment>